<protein>
    <submittedName>
        <fullName evidence="1">Uncharacterized protein DUF3572</fullName>
    </submittedName>
</protein>
<accession>A0A2M8W282</accession>
<proteinExistence type="predicted"/>
<sequence>MQQEQAEVIALQGLAWLAANDELYPIFLGASGGSVDDLRDRATDLAFQAAVLEFITMDDAWVVAFCDSIGLGYDQPLRARYALPGAESVHWT</sequence>
<dbReference type="EMBL" id="PGTY01000003">
    <property type="protein sequence ID" value="PJI85027.1"/>
    <property type="molecule type" value="Genomic_DNA"/>
</dbReference>
<name>A0A2M8W282_9RHOB</name>
<dbReference type="Proteomes" id="UP000228531">
    <property type="component" value="Unassembled WGS sequence"/>
</dbReference>
<dbReference type="AlphaFoldDB" id="A0A2M8W282"/>
<keyword evidence="2" id="KW-1185">Reference proteome</keyword>
<gene>
    <name evidence="1" type="ORF">BC777_3023</name>
</gene>
<dbReference type="InterPro" id="IPR021955">
    <property type="entry name" value="DUF3572"/>
</dbReference>
<organism evidence="1 2">
    <name type="scientific">Yoonia maricola</name>
    <dbReference type="NCBI Taxonomy" id="420999"/>
    <lineage>
        <taxon>Bacteria</taxon>
        <taxon>Pseudomonadati</taxon>
        <taxon>Pseudomonadota</taxon>
        <taxon>Alphaproteobacteria</taxon>
        <taxon>Rhodobacterales</taxon>
        <taxon>Paracoccaceae</taxon>
        <taxon>Yoonia</taxon>
    </lineage>
</organism>
<dbReference type="RefSeq" id="WP_100368978.1">
    <property type="nucleotide sequence ID" value="NZ_PGTY01000003.1"/>
</dbReference>
<evidence type="ECO:0000313" key="1">
    <source>
        <dbReference type="EMBL" id="PJI85027.1"/>
    </source>
</evidence>
<dbReference type="OrthoDB" id="7356934at2"/>
<reference evidence="1 2" key="1">
    <citation type="submission" date="2017-11" db="EMBL/GenBank/DDBJ databases">
        <title>Genomic Encyclopedia of Archaeal and Bacterial Type Strains, Phase II (KMG-II): From Individual Species to Whole Genera.</title>
        <authorList>
            <person name="Goeker M."/>
        </authorList>
    </citation>
    <scope>NUCLEOTIDE SEQUENCE [LARGE SCALE GENOMIC DNA]</scope>
    <source>
        <strain evidence="1 2">DSM 29128</strain>
    </source>
</reference>
<evidence type="ECO:0000313" key="2">
    <source>
        <dbReference type="Proteomes" id="UP000228531"/>
    </source>
</evidence>
<comment type="caution">
    <text evidence="1">The sequence shown here is derived from an EMBL/GenBank/DDBJ whole genome shotgun (WGS) entry which is preliminary data.</text>
</comment>
<dbReference type="Pfam" id="PF12096">
    <property type="entry name" value="DUF3572"/>
    <property type="match status" value="1"/>
</dbReference>